<dbReference type="PROSITE" id="PS50076">
    <property type="entry name" value="DNAJ_2"/>
    <property type="match status" value="1"/>
</dbReference>
<dbReference type="PANTHER" id="PTHR45432">
    <property type="entry name" value="CHAPERONE PROTEIN DNAJ 11, CHLOROPLASTIC-LIKE"/>
    <property type="match status" value="1"/>
</dbReference>
<dbReference type="SUPFAM" id="SSF46565">
    <property type="entry name" value="Chaperone J-domain"/>
    <property type="match status" value="1"/>
</dbReference>
<dbReference type="Proteomes" id="UP001497480">
    <property type="component" value="Unassembled WGS sequence"/>
</dbReference>
<feature type="domain" description="J" evidence="1">
    <location>
        <begin position="57"/>
        <end position="125"/>
    </location>
</feature>
<dbReference type="SMART" id="SM00271">
    <property type="entry name" value="DnaJ"/>
    <property type="match status" value="1"/>
</dbReference>
<dbReference type="PROSITE" id="PS00636">
    <property type="entry name" value="DNAJ_1"/>
    <property type="match status" value="1"/>
</dbReference>
<dbReference type="CDD" id="cd06257">
    <property type="entry name" value="DnaJ"/>
    <property type="match status" value="1"/>
</dbReference>
<evidence type="ECO:0000313" key="2">
    <source>
        <dbReference type="EMBL" id="CAL0301746.1"/>
    </source>
</evidence>
<dbReference type="Pfam" id="PF00226">
    <property type="entry name" value="DnaJ"/>
    <property type="match status" value="1"/>
</dbReference>
<sequence>MSISLTLAIVPTVSPRFLQRQSLDRISLRRISLSAVATATEAESGKMVKESRRSAASLYEVLRVEQDASPMEIKSAYRSLAKIYHPDTAVQRLPVYDNGRDFIEIRNAYEALSDPSARAMYDLSLMAAHGGRNSRFARPLRVNLSSEFYPTRRWETDQCW</sequence>
<reference evidence="2 3" key="1">
    <citation type="submission" date="2024-03" db="EMBL/GenBank/DDBJ databases">
        <authorList>
            <person name="Martinez-Hernandez J."/>
        </authorList>
    </citation>
    <scope>NUCLEOTIDE SEQUENCE [LARGE SCALE GENOMIC DNA]</scope>
</reference>
<evidence type="ECO:0000259" key="1">
    <source>
        <dbReference type="PROSITE" id="PS50076"/>
    </source>
</evidence>
<evidence type="ECO:0000313" key="3">
    <source>
        <dbReference type="Proteomes" id="UP001497480"/>
    </source>
</evidence>
<dbReference type="PANTHER" id="PTHR45432:SF6">
    <property type="entry name" value="J DOMAIN-CONTAINING PROTEIN"/>
    <property type="match status" value="1"/>
</dbReference>
<dbReference type="PRINTS" id="PR00625">
    <property type="entry name" value="JDOMAIN"/>
</dbReference>
<proteinExistence type="predicted"/>
<dbReference type="InterPro" id="IPR036869">
    <property type="entry name" value="J_dom_sf"/>
</dbReference>
<dbReference type="Gene3D" id="1.10.287.110">
    <property type="entry name" value="DnaJ domain"/>
    <property type="match status" value="1"/>
</dbReference>
<organism evidence="2 3">
    <name type="scientific">Lupinus luteus</name>
    <name type="common">European yellow lupine</name>
    <dbReference type="NCBI Taxonomy" id="3873"/>
    <lineage>
        <taxon>Eukaryota</taxon>
        <taxon>Viridiplantae</taxon>
        <taxon>Streptophyta</taxon>
        <taxon>Embryophyta</taxon>
        <taxon>Tracheophyta</taxon>
        <taxon>Spermatophyta</taxon>
        <taxon>Magnoliopsida</taxon>
        <taxon>eudicotyledons</taxon>
        <taxon>Gunneridae</taxon>
        <taxon>Pentapetalae</taxon>
        <taxon>rosids</taxon>
        <taxon>fabids</taxon>
        <taxon>Fabales</taxon>
        <taxon>Fabaceae</taxon>
        <taxon>Papilionoideae</taxon>
        <taxon>50 kb inversion clade</taxon>
        <taxon>genistoids sensu lato</taxon>
        <taxon>core genistoids</taxon>
        <taxon>Genisteae</taxon>
        <taxon>Lupinus</taxon>
    </lineage>
</organism>
<dbReference type="EMBL" id="CAXHTB010000002">
    <property type="protein sequence ID" value="CAL0301746.1"/>
    <property type="molecule type" value="Genomic_DNA"/>
</dbReference>
<gene>
    <name evidence="2" type="ORF">LLUT_LOCUS2806</name>
</gene>
<comment type="caution">
    <text evidence="2">The sequence shown here is derived from an EMBL/GenBank/DDBJ whole genome shotgun (WGS) entry which is preliminary data.</text>
</comment>
<protein>
    <recommendedName>
        <fullName evidence="1">J domain-containing protein</fullName>
    </recommendedName>
</protein>
<name>A0AAV1VXI1_LUPLU</name>
<dbReference type="InterPro" id="IPR018253">
    <property type="entry name" value="DnaJ_domain_CS"/>
</dbReference>
<dbReference type="InterPro" id="IPR001623">
    <property type="entry name" value="DnaJ_domain"/>
</dbReference>
<dbReference type="AlphaFoldDB" id="A0AAV1VXI1"/>
<keyword evidence="3" id="KW-1185">Reference proteome</keyword>
<accession>A0AAV1VXI1</accession>